<protein>
    <submittedName>
        <fullName evidence="2">Uncharacterized protein</fullName>
    </submittedName>
</protein>
<keyword evidence="3" id="KW-1185">Reference proteome</keyword>
<evidence type="ECO:0000256" key="1">
    <source>
        <dbReference type="SAM" id="MobiDB-lite"/>
    </source>
</evidence>
<dbReference type="EMBL" id="SUNJ01004919">
    <property type="protein sequence ID" value="TPP64055.1"/>
    <property type="molecule type" value="Genomic_DNA"/>
</dbReference>
<feature type="region of interest" description="Disordered" evidence="1">
    <location>
        <begin position="284"/>
        <end position="488"/>
    </location>
</feature>
<feature type="compositionally biased region" description="Basic residues" evidence="1">
    <location>
        <begin position="206"/>
        <end position="220"/>
    </location>
</feature>
<comment type="caution">
    <text evidence="2">The sequence shown here is derived from an EMBL/GenBank/DDBJ whole genome shotgun (WGS) entry which is preliminary data.</text>
</comment>
<dbReference type="AlphaFoldDB" id="A0A504YTV2"/>
<evidence type="ECO:0000313" key="2">
    <source>
        <dbReference type="EMBL" id="TPP64055.1"/>
    </source>
</evidence>
<feature type="region of interest" description="Disordered" evidence="1">
    <location>
        <begin position="1"/>
        <end position="47"/>
    </location>
</feature>
<reference evidence="2 3" key="1">
    <citation type="submission" date="2019-04" db="EMBL/GenBank/DDBJ databases">
        <title>Annotation for the trematode Fasciola gigantica.</title>
        <authorList>
            <person name="Choi Y.-J."/>
        </authorList>
    </citation>
    <scope>NUCLEOTIDE SEQUENCE [LARGE SCALE GENOMIC DNA]</scope>
    <source>
        <strain evidence="2">Uganda_cow_1</strain>
    </source>
</reference>
<feature type="region of interest" description="Disordered" evidence="1">
    <location>
        <begin position="186"/>
        <end position="236"/>
    </location>
</feature>
<feature type="compositionally biased region" description="Basic and acidic residues" evidence="1">
    <location>
        <begin position="313"/>
        <end position="343"/>
    </location>
</feature>
<feature type="compositionally biased region" description="Polar residues" evidence="1">
    <location>
        <begin position="378"/>
        <end position="388"/>
    </location>
</feature>
<feature type="compositionally biased region" description="Basic and acidic residues" evidence="1">
    <location>
        <begin position="190"/>
        <end position="205"/>
    </location>
</feature>
<accession>A0A504YTV2</accession>
<dbReference type="Proteomes" id="UP000316759">
    <property type="component" value="Unassembled WGS sequence"/>
</dbReference>
<gene>
    <name evidence="2" type="ORF">FGIG_01447</name>
</gene>
<evidence type="ECO:0000313" key="3">
    <source>
        <dbReference type="Proteomes" id="UP000316759"/>
    </source>
</evidence>
<feature type="compositionally biased region" description="Polar residues" evidence="1">
    <location>
        <begin position="17"/>
        <end position="31"/>
    </location>
</feature>
<name>A0A504YTV2_FASGI</name>
<feature type="compositionally biased region" description="Low complexity" evidence="1">
    <location>
        <begin position="429"/>
        <end position="438"/>
    </location>
</feature>
<proteinExistence type="predicted"/>
<dbReference type="OrthoDB" id="6252293at2759"/>
<feature type="compositionally biased region" description="Basic and acidic residues" evidence="1">
    <location>
        <begin position="455"/>
        <end position="470"/>
    </location>
</feature>
<organism evidence="2 3">
    <name type="scientific">Fasciola gigantica</name>
    <name type="common">Giant liver fluke</name>
    <dbReference type="NCBI Taxonomy" id="46835"/>
    <lineage>
        <taxon>Eukaryota</taxon>
        <taxon>Metazoa</taxon>
        <taxon>Spiralia</taxon>
        <taxon>Lophotrochozoa</taxon>
        <taxon>Platyhelminthes</taxon>
        <taxon>Trematoda</taxon>
        <taxon>Digenea</taxon>
        <taxon>Plagiorchiida</taxon>
        <taxon>Echinostomata</taxon>
        <taxon>Echinostomatoidea</taxon>
        <taxon>Fasciolidae</taxon>
        <taxon>Fasciola</taxon>
    </lineage>
</organism>
<sequence>MSRWLTKFTQRLRRNSSQHTSEPTPSPQLDSQRILRPPSVQSGQNASTLWVWDQQGYTAEKNVGDVSPQKNSPEMKKQFGIPLLLTEHIYSSTRELENMRSMTEPPSLDPNLINLSMPPVDTVARDADVLPETRHPKRLNNLRKWFEVAKKKYKLVTSGIIDRTESEDVRFQKTVAEFDGSSQRKINIFPEEKRKQYKNDKSEKKANKRERISRRQKSKGSKTTEHSANDSQLSFQPSIDDVLEAVPPEIPAVCESQKLTDDGDTNVGLLVQNVPHLHRSPEWLDQNSLDLGPSTDKRKHSGLVAKQNKPRVHRDSHVAKSDDRTTTEKKTLMSPELSKKDQESQYSPPSFDDNLLTETAREARKSVKRNKKSESQDRNGPTDQQGQKPKTENPPDGVSESDSSVLPKETKSKQSLQKASNKKTKIKKSSISVSISSKVCNTNPRKPSKLKQPKKGKDSETSFGADKNEGAHSLQPKQDTMSEGEFNESENSSWCRRICEQDRNLRKIGSRHSEHFTGPLASGRSHCCRKRSGMIKASIHPVHNTPNSSPNQRVNILIRQADNVIEELIDRLAWDMAEAIVSRASYARRLSCHSNQASLMRLRALPTRRQHSSAEGSGNSLPFFQCSRRSTPLVD</sequence>